<protein>
    <submittedName>
        <fullName evidence="1">Monoacylglycerol lipase</fullName>
    </submittedName>
</protein>
<evidence type="ECO:0000313" key="2">
    <source>
        <dbReference type="Proteomes" id="UP001056778"/>
    </source>
</evidence>
<keyword evidence="2" id="KW-1185">Reference proteome</keyword>
<dbReference type="EMBL" id="CM043017">
    <property type="protein sequence ID" value="KAI4465631.1"/>
    <property type="molecule type" value="Genomic_DNA"/>
</dbReference>
<sequence length="522" mass="60080">MEVQELEMTVPWGHIAIKAWGDPTQEAIICLPGLGDNAGTFDTLIPILPRNFYYLCVDLPGHGLSSNFPYNHPLEFTAYLFPILLVIDHFKKERTDSQDYCTRFVLYNANTPEEYIYSLKQGFEKVKKMLLFKLEDSPTYSYAEVIDKLINSRVMGTLTPETAQQLAKRMIKKICDDKYVFTGDKRLWSMVYPSFSEEYIDEIFLKFPIKCPAMSIYASSTVDVISDNMECCDLEVLVPWGQITIKAWGDSTNEPVLMLHGILDNAGSFDSLVPLLPSNFYYLCVDLPGHGLSSHFPPNLPIHFLNFVYALRIVAAHFKREKYTFICHSFGGRVSTLFTQLYPELVSKIAILDVGYIPVNHPDRFFQQLIHGFEILDKTLSFEPQRTPSYTYEEAINKVIKNRMIGMLTYPAAEQLVKRMTKKVSEDKYKFTFDQRLRGIISPSFSSEYIKEIFKKYPMTCPAICIITTSTKKIAKRQVLSNAQVPGFKYYEVKGHHHSHQTNPELFAPILTRFLTRQKHKL</sequence>
<evidence type="ECO:0000313" key="1">
    <source>
        <dbReference type="EMBL" id="KAI4465631.1"/>
    </source>
</evidence>
<comment type="caution">
    <text evidence="1">The sequence shown here is derived from an EMBL/GenBank/DDBJ whole genome shotgun (WGS) entry which is preliminary data.</text>
</comment>
<gene>
    <name evidence="1" type="ORF">MML48_3g00005046</name>
</gene>
<name>A0ACB9TFQ0_HOLOL</name>
<reference evidence="1" key="1">
    <citation type="submission" date="2022-04" db="EMBL/GenBank/DDBJ databases">
        <title>Chromosome-scale genome assembly of Holotrichia oblita Faldermann.</title>
        <authorList>
            <person name="Rongchong L."/>
        </authorList>
    </citation>
    <scope>NUCLEOTIDE SEQUENCE</scope>
    <source>
        <strain evidence="1">81SQS9</strain>
    </source>
</reference>
<organism evidence="1 2">
    <name type="scientific">Holotrichia oblita</name>
    <name type="common">Chafer beetle</name>
    <dbReference type="NCBI Taxonomy" id="644536"/>
    <lineage>
        <taxon>Eukaryota</taxon>
        <taxon>Metazoa</taxon>
        <taxon>Ecdysozoa</taxon>
        <taxon>Arthropoda</taxon>
        <taxon>Hexapoda</taxon>
        <taxon>Insecta</taxon>
        <taxon>Pterygota</taxon>
        <taxon>Neoptera</taxon>
        <taxon>Endopterygota</taxon>
        <taxon>Coleoptera</taxon>
        <taxon>Polyphaga</taxon>
        <taxon>Scarabaeiformia</taxon>
        <taxon>Scarabaeidae</taxon>
        <taxon>Melolonthinae</taxon>
        <taxon>Holotrichia</taxon>
    </lineage>
</organism>
<accession>A0ACB9TFQ0</accession>
<proteinExistence type="predicted"/>
<dbReference type="Proteomes" id="UP001056778">
    <property type="component" value="Chromosome 3"/>
</dbReference>